<organism evidence="2">
    <name type="scientific">Pan troglodytes</name>
    <name type="common">Chimpanzee</name>
    <dbReference type="NCBI Taxonomy" id="9598"/>
    <lineage>
        <taxon>Eukaryota</taxon>
        <taxon>Metazoa</taxon>
        <taxon>Chordata</taxon>
        <taxon>Craniata</taxon>
        <taxon>Vertebrata</taxon>
        <taxon>Euteleostomi</taxon>
        <taxon>Mammalia</taxon>
        <taxon>Eutheria</taxon>
        <taxon>Euarchontoglires</taxon>
        <taxon>Primates</taxon>
        <taxon>Haplorrhini</taxon>
        <taxon>Catarrhini</taxon>
        <taxon>Hominidae</taxon>
        <taxon>Pan</taxon>
    </lineage>
</organism>
<dbReference type="AlphaFoldDB" id="K7D5J8"/>
<protein>
    <submittedName>
        <fullName evidence="2">Deltex 3-like</fullName>
    </submittedName>
    <submittedName>
        <fullName evidence="3">Deltex E3 ubiquitin ligase 3L</fullName>
    </submittedName>
</protein>
<evidence type="ECO:0000313" key="4">
    <source>
        <dbReference type="Proteomes" id="UP000002277"/>
    </source>
</evidence>
<reference evidence="3" key="3">
    <citation type="submission" date="2025-05" db="UniProtKB">
        <authorList>
            <consortium name="Ensembl"/>
        </authorList>
    </citation>
    <scope>IDENTIFICATION</scope>
</reference>
<name>K7D5J8_PANTR</name>
<evidence type="ECO:0000256" key="1">
    <source>
        <dbReference type="SAM" id="MobiDB-lite"/>
    </source>
</evidence>
<feature type="region of interest" description="Disordered" evidence="1">
    <location>
        <begin position="1"/>
        <end position="69"/>
    </location>
</feature>
<evidence type="ECO:0000313" key="2">
    <source>
        <dbReference type="EMBL" id="JAA41198.1"/>
    </source>
</evidence>
<reference evidence="3 4" key="1">
    <citation type="journal article" date="2005" name="Nature">
        <title>Initial sequence of the chimpanzee genome and comparison with the human genome.</title>
        <authorList>
            <consortium name="Chimpanzee sequencing and analysis consortium"/>
        </authorList>
    </citation>
    <scope>NUCLEOTIDE SEQUENCE [LARGE SCALE GENOMIC DNA]</scope>
</reference>
<dbReference type="Ensembl" id="ENSPTRT00000078273.1">
    <property type="protein sequence ID" value="ENSPTRP00000091250.1"/>
    <property type="gene ID" value="ENSPTRG00000052681.1"/>
</dbReference>
<dbReference type="OMA" id="WLPLRCS"/>
<feature type="compositionally biased region" description="Basic and acidic residues" evidence="1">
    <location>
        <begin position="11"/>
        <end position="23"/>
    </location>
</feature>
<evidence type="ECO:0000313" key="3">
    <source>
        <dbReference type="Ensembl" id="ENSPTRP00000091250.1"/>
    </source>
</evidence>
<dbReference type="EMBL" id="GABE01003537">
    <property type="protein sequence ID" value="JAA41202.1"/>
    <property type="molecule type" value="mRNA"/>
</dbReference>
<proteinExistence type="evidence at transcript level"/>
<accession>K7D5J8</accession>
<dbReference type="GeneTree" id="ENSGT00910000147334"/>
<sequence length="174" mass="18585">MGRNTLTGTEKQGKKRQDERDTTVIETQRSGTQRPPPSWRQSGRTEGEGTARAPHPGKNGGGPVEQRSHQHTQFKVYPRLGGGAGRRGRDAGARLASSLLASAAPCWLPLRCSGRKREEAAVFRPRTLFIPFAHHPPTTACPTPCPPLHRVPPGPAGGAGVLPVTLLAQSSRAV</sequence>
<feature type="compositionally biased region" description="Polar residues" evidence="1">
    <location>
        <begin position="1"/>
        <end position="10"/>
    </location>
</feature>
<dbReference type="Proteomes" id="UP000002277">
    <property type="component" value="Chromosome 19"/>
</dbReference>
<dbReference type="EMBL" id="GABE01003541">
    <property type="protein sequence ID" value="JAA41198.1"/>
    <property type="molecule type" value="mRNA"/>
</dbReference>
<feature type="compositionally biased region" description="Polar residues" evidence="1">
    <location>
        <begin position="24"/>
        <end position="42"/>
    </location>
</feature>
<dbReference type="EMBL" id="AACZ04019703">
    <property type="status" value="NOT_ANNOTATED_CDS"/>
    <property type="molecule type" value="Genomic_DNA"/>
</dbReference>
<keyword evidence="4" id="KW-1185">Reference proteome</keyword>
<dbReference type="Bgee" id="ENSPTRG00000052681">
    <property type="expression patterns" value="Expressed in hindlimb stylopod muscle and 10 other cell types or tissues"/>
</dbReference>
<gene>
    <name evidence="2" type="primary">DTX3L</name>
</gene>
<reference evidence="2" key="2">
    <citation type="submission" date="2012-10" db="EMBL/GenBank/DDBJ databases">
        <title>De novo assembly of the reference chimpanzee transcriptome from NextGen mRNA sequences.</title>
        <authorList>
            <person name="Maudhoo M.D."/>
            <person name="Meehan D.T."/>
            <person name="Norgren R.B.Jr."/>
        </authorList>
    </citation>
    <scope>NUCLEOTIDE SEQUENCE</scope>
    <source>
        <tissue evidence="2">Skeletal muscle</tissue>
    </source>
</reference>